<evidence type="ECO:0000256" key="1">
    <source>
        <dbReference type="ARBA" id="ARBA00004651"/>
    </source>
</evidence>
<reference evidence="13" key="2">
    <citation type="submission" date="2025-09" db="UniProtKB">
        <authorList>
            <consortium name="Ensembl"/>
        </authorList>
    </citation>
    <scope>IDENTIFICATION</scope>
</reference>
<feature type="transmembrane region" description="Helical" evidence="11">
    <location>
        <begin position="302"/>
        <end position="324"/>
    </location>
</feature>
<dbReference type="PRINTS" id="PR00237">
    <property type="entry name" value="GPCRRHODOPSN"/>
</dbReference>
<feature type="compositionally biased region" description="Polar residues" evidence="10">
    <location>
        <begin position="447"/>
        <end position="457"/>
    </location>
</feature>
<dbReference type="Proteomes" id="UP000694523">
    <property type="component" value="Unplaced"/>
</dbReference>
<dbReference type="SUPFAM" id="SSF57667">
    <property type="entry name" value="beta-beta-alpha zinc fingers"/>
    <property type="match status" value="1"/>
</dbReference>
<evidence type="ECO:0000259" key="12">
    <source>
        <dbReference type="PROSITE" id="PS50262"/>
    </source>
</evidence>
<feature type="transmembrane region" description="Helical" evidence="11">
    <location>
        <begin position="218"/>
        <end position="237"/>
    </location>
</feature>
<dbReference type="InterPro" id="IPR000276">
    <property type="entry name" value="GPCR_Rhodpsn"/>
</dbReference>
<evidence type="ECO:0000256" key="11">
    <source>
        <dbReference type="SAM" id="Phobius"/>
    </source>
</evidence>
<dbReference type="Gene3D" id="1.20.1070.10">
    <property type="entry name" value="Rhodopsin 7-helix transmembrane proteins"/>
    <property type="match status" value="1"/>
</dbReference>
<evidence type="ECO:0000256" key="10">
    <source>
        <dbReference type="SAM" id="MobiDB-lite"/>
    </source>
</evidence>
<dbReference type="InterPro" id="IPR047143">
    <property type="entry name" value="GPER1-like"/>
</dbReference>
<keyword evidence="14" id="KW-1185">Reference proteome</keyword>
<dbReference type="InterPro" id="IPR017452">
    <property type="entry name" value="GPCR_Rhodpsn_7TM"/>
</dbReference>
<dbReference type="PANTHER" id="PTHR24226">
    <property type="entry name" value="G-PROTEIN COUPLED RECEPTOR 182 AND ESTROGEN RECEPTOR 1"/>
    <property type="match status" value="1"/>
</dbReference>
<accession>A0A8C6U043</accession>
<evidence type="ECO:0000256" key="2">
    <source>
        <dbReference type="ARBA" id="ARBA00022475"/>
    </source>
</evidence>
<keyword evidence="4 11" id="KW-1133">Transmembrane helix</keyword>
<dbReference type="AlphaFoldDB" id="A0A8C6U043"/>
<dbReference type="Ensembl" id="ENSNMLT00000032603.1">
    <property type="protein sequence ID" value="ENSNMLP00000029231.1"/>
    <property type="gene ID" value="ENSNMLG00000018501.1"/>
</dbReference>
<feature type="transmembrane region" description="Helical" evidence="11">
    <location>
        <begin position="176"/>
        <end position="198"/>
    </location>
</feature>
<feature type="region of interest" description="Disordered" evidence="10">
    <location>
        <begin position="438"/>
        <end position="457"/>
    </location>
</feature>
<dbReference type="PROSITE" id="PS50262">
    <property type="entry name" value="G_PROTEIN_RECEP_F1_2"/>
    <property type="match status" value="1"/>
</dbReference>
<evidence type="ECO:0000256" key="9">
    <source>
        <dbReference type="RuleBase" id="RU000688"/>
    </source>
</evidence>
<feature type="transmembrane region" description="Helical" evidence="11">
    <location>
        <begin position="345"/>
        <end position="365"/>
    </location>
</feature>
<feature type="transmembrane region" description="Helical" evidence="11">
    <location>
        <begin position="385"/>
        <end position="408"/>
    </location>
</feature>
<organism evidence="13 14">
    <name type="scientific">Neogobius melanostomus</name>
    <name type="common">round goby</name>
    <dbReference type="NCBI Taxonomy" id="47308"/>
    <lineage>
        <taxon>Eukaryota</taxon>
        <taxon>Metazoa</taxon>
        <taxon>Chordata</taxon>
        <taxon>Craniata</taxon>
        <taxon>Vertebrata</taxon>
        <taxon>Euteleostomi</taxon>
        <taxon>Actinopterygii</taxon>
        <taxon>Neopterygii</taxon>
        <taxon>Teleostei</taxon>
        <taxon>Neoteleostei</taxon>
        <taxon>Acanthomorphata</taxon>
        <taxon>Gobiaria</taxon>
        <taxon>Gobiiformes</taxon>
        <taxon>Gobioidei</taxon>
        <taxon>Gobiidae</taxon>
        <taxon>Benthophilinae</taxon>
        <taxon>Neogobiini</taxon>
        <taxon>Neogobius</taxon>
    </lineage>
</organism>
<dbReference type="PROSITE" id="PS00237">
    <property type="entry name" value="G_PROTEIN_RECEP_F1_1"/>
    <property type="match status" value="1"/>
</dbReference>
<reference evidence="13" key="1">
    <citation type="submission" date="2025-08" db="UniProtKB">
        <authorList>
            <consortium name="Ensembl"/>
        </authorList>
    </citation>
    <scope>IDENTIFICATION</scope>
</reference>
<feature type="transmembrane region" description="Helical" evidence="11">
    <location>
        <begin position="142"/>
        <end position="164"/>
    </location>
</feature>
<keyword evidence="5 9" id="KW-0297">G-protein coupled receptor</keyword>
<evidence type="ECO:0000313" key="13">
    <source>
        <dbReference type="Ensembl" id="ENSNMLP00000029231.1"/>
    </source>
</evidence>
<evidence type="ECO:0000256" key="3">
    <source>
        <dbReference type="ARBA" id="ARBA00022692"/>
    </source>
</evidence>
<evidence type="ECO:0000313" key="14">
    <source>
        <dbReference type="Proteomes" id="UP000694523"/>
    </source>
</evidence>
<dbReference type="InterPro" id="IPR036236">
    <property type="entry name" value="Znf_C2H2_sf"/>
</dbReference>
<dbReference type="GO" id="GO:0005886">
    <property type="term" value="C:plasma membrane"/>
    <property type="evidence" value="ECO:0007669"/>
    <property type="project" value="UniProtKB-SubCell"/>
</dbReference>
<keyword evidence="2" id="KW-1003">Cell membrane</keyword>
<dbReference type="InterPro" id="IPR001350">
    <property type="entry name" value="G10D_rcpt"/>
</dbReference>
<keyword evidence="3 9" id="KW-0812">Transmembrane</keyword>
<name>A0A8C6U043_9GOBI</name>
<evidence type="ECO:0000256" key="6">
    <source>
        <dbReference type="ARBA" id="ARBA00023136"/>
    </source>
</evidence>
<keyword evidence="6 11" id="KW-0472">Membrane</keyword>
<feature type="transmembrane region" description="Helical" evidence="11">
    <location>
        <begin position="258"/>
        <end position="276"/>
    </location>
</feature>
<proteinExistence type="inferred from homology"/>
<dbReference type="Gene3D" id="3.30.160.60">
    <property type="entry name" value="Classic Zinc Finger"/>
    <property type="match status" value="1"/>
</dbReference>
<dbReference type="PRINTS" id="PR00643">
    <property type="entry name" value="G10DORPHANR"/>
</dbReference>
<protein>
    <submittedName>
        <fullName evidence="13">G protein-coupled receptor 182</fullName>
    </submittedName>
</protein>
<dbReference type="GO" id="GO:0004930">
    <property type="term" value="F:G protein-coupled receptor activity"/>
    <property type="evidence" value="ECO:0007669"/>
    <property type="project" value="UniProtKB-KW"/>
</dbReference>
<dbReference type="Pfam" id="PF00001">
    <property type="entry name" value="7tm_1"/>
    <property type="match status" value="1"/>
</dbReference>
<feature type="domain" description="G-protein coupled receptors family 1 profile" evidence="12">
    <location>
        <begin position="158"/>
        <end position="409"/>
    </location>
</feature>
<keyword evidence="7 9" id="KW-0675">Receptor</keyword>
<dbReference type="PANTHER" id="PTHR24226:SF0">
    <property type="entry name" value="G-PROTEIN COUPLED RECEPTOR 182"/>
    <property type="match status" value="1"/>
</dbReference>
<sequence length="457" mass="51552">MKLPPDPAAVRVHAESHLTEGGQCVVCGLLFTDGEGGLNHVLSHVGVQLYACAMCHAHFSSRAKLLRHTNRASASFSIPPAALSNSAATGPHCELHCAQCGKTLSKDFQTMSAEEHNHSFYNGTAWYVHECTIDLDANVRRVVLFLLYLLIFVAGLLENLLVLWVNWRRRHSANGVLFCILNVCLSDTMVIIVLPFFMMEMTIKHVWLWGSFLCRVTNLIYVVNFYSSSFFLALMTLERYLSLTKPGFPALFPTVGRRRWWLCAGVWLLSLFLTLLENVHFNLSESDEPGCYMRPEQNYLEWYATITALNFILQFLFPSAVIITCNVLNARAVRAAPDVQDPRDVWLVHVYSLVFVLCWFPYHLVKVVLAIDDLIDFIHSCNAIHFLYFSYQIVLVLSLFHCVANPILYNFLTKSFRRNLINTVVTYINKEGNAAQLEAGARPNGGDASTSRSDVGS</sequence>
<evidence type="ECO:0000256" key="8">
    <source>
        <dbReference type="ARBA" id="ARBA00023224"/>
    </source>
</evidence>
<dbReference type="SUPFAM" id="SSF81321">
    <property type="entry name" value="Family A G protein-coupled receptor-like"/>
    <property type="match status" value="1"/>
</dbReference>
<evidence type="ECO:0000256" key="7">
    <source>
        <dbReference type="ARBA" id="ARBA00023170"/>
    </source>
</evidence>
<keyword evidence="8 9" id="KW-0807">Transducer</keyword>
<comment type="similarity">
    <text evidence="9">Belongs to the G-protein coupled receptor 1 family.</text>
</comment>
<evidence type="ECO:0000256" key="5">
    <source>
        <dbReference type="ARBA" id="ARBA00023040"/>
    </source>
</evidence>
<evidence type="ECO:0000256" key="4">
    <source>
        <dbReference type="ARBA" id="ARBA00022989"/>
    </source>
</evidence>
<comment type="subcellular location">
    <subcellularLocation>
        <location evidence="1">Cell membrane</location>
        <topology evidence="1">Multi-pass membrane protein</topology>
    </subcellularLocation>
</comment>